<dbReference type="EMBL" id="CP042909">
    <property type="protein sequence ID" value="QJA06068.1"/>
    <property type="molecule type" value="Genomic_DNA"/>
</dbReference>
<dbReference type="InterPro" id="IPR011990">
    <property type="entry name" value="TPR-like_helical_dom_sf"/>
</dbReference>
<keyword evidence="2" id="KW-0472">Membrane</keyword>
<evidence type="ECO:0000256" key="1">
    <source>
        <dbReference type="SAM" id="Coils"/>
    </source>
</evidence>
<evidence type="ECO:0000256" key="2">
    <source>
        <dbReference type="SAM" id="Phobius"/>
    </source>
</evidence>
<dbReference type="Proteomes" id="UP000501253">
    <property type="component" value="Chromosome"/>
</dbReference>
<dbReference type="KEGG" id="tmai:FVE67_04330"/>
<gene>
    <name evidence="3" type="ORF">FVE67_04330</name>
</gene>
<feature type="coiled-coil region" evidence="1">
    <location>
        <begin position="400"/>
        <end position="434"/>
    </location>
</feature>
<reference evidence="3 4" key="1">
    <citation type="submission" date="2019-08" db="EMBL/GenBank/DDBJ databases">
        <title>Complete genome sequence of Thermosulfurimonas marina SU872T, an anaerobic thermophilic chemolithoautotrophic bacterium isolated from a shallow marine hydrothermal vent.</title>
        <authorList>
            <person name="Allioux M."/>
            <person name="Jebbar M."/>
            <person name="Slobodkina G."/>
            <person name="Slobodkin A."/>
            <person name="Moalic Y."/>
            <person name="Frolova A."/>
            <person name="Shao Z."/>
            <person name="Alain K."/>
        </authorList>
    </citation>
    <scope>NUCLEOTIDE SEQUENCE [LARGE SCALE GENOMIC DNA]</scope>
    <source>
        <strain evidence="3 4">SU872</strain>
    </source>
</reference>
<evidence type="ECO:0000313" key="4">
    <source>
        <dbReference type="Proteomes" id="UP000501253"/>
    </source>
</evidence>
<dbReference type="AlphaFoldDB" id="A0A6H1WSB9"/>
<evidence type="ECO:0008006" key="5">
    <source>
        <dbReference type="Google" id="ProtNLM"/>
    </source>
</evidence>
<keyword evidence="4" id="KW-1185">Reference proteome</keyword>
<sequence>MRVHLRLYWHPHLLRYLFPGRELDFRTLAERYLLRALPRAGEGFLFDPTRLSDLEKGLSELRKLFESSLGEAPLPFTLAPEGSPGPWLRPGLLYLPREMEPALREARGGLDSLIKATRAGRLLEVTLPAATRPQTLLEVRDLFWVGESRPCFYCGLPWHASARCPALKETVPGGGLRGYLSAPLHELAKTLNQKILSRELSAPELQGLYGRFFYFLPLFLRPVFHKNFHQFSQLTPGQEVPGRGGPVQIALELLAHQEIDEAERRLLAAEGAGPEVLLALVQVALLKGEYDRALYHFEELDLEEASPLLRATALLWRARLSETQGDYASAERLYGEAQRADPSFFPAAFHRLRVSFFYGTPETRTLERLKPLLAQPLIFLYAFLEPTAILWEKALEKTLLQLLEDKQAEALARLREAEDHLHALKTILSEEERNSLEETLRTLRETIYSGVYAELERTALKAAELALELQGYAYRKIRELKDRLSEFYHRYWHLKRYWSRYPYRTEAPGFGKKLREVGERLTRIEHRLDRDPAKEFKPLLEETAQVAADLEALEKEKERLEAFWLFRRQLAFFLKFFLLGETLLFLFFFSLPDFLSSVFPEALVRYSFSLSTFLWLSVGLFFLSLLAALSRR</sequence>
<name>A0A6H1WSB9_9BACT</name>
<accession>A0A6H1WSB9</accession>
<proteinExistence type="predicted"/>
<feature type="transmembrane region" description="Helical" evidence="2">
    <location>
        <begin position="603"/>
        <end position="629"/>
    </location>
</feature>
<protein>
    <recommendedName>
        <fullName evidence="5">Tetratricopeptide repeat protein</fullName>
    </recommendedName>
</protein>
<keyword evidence="2" id="KW-1133">Transmembrane helix</keyword>
<keyword evidence="1" id="KW-0175">Coiled coil</keyword>
<keyword evidence="2" id="KW-0812">Transmembrane</keyword>
<dbReference type="SUPFAM" id="SSF48452">
    <property type="entry name" value="TPR-like"/>
    <property type="match status" value="1"/>
</dbReference>
<dbReference type="RefSeq" id="WP_168719417.1">
    <property type="nucleotide sequence ID" value="NZ_CP042909.1"/>
</dbReference>
<dbReference type="Gene3D" id="1.25.40.10">
    <property type="entry name" value="Tetratricopeptide repeat domain"/>
    <property type="match status" value="1"/>
</dbReference>
<feature type="transmembrane region" description="Helical" evidence="2">
    <location>
        <begin position="572"/>
        <end position="591"/>
    </location>
</feature>
<evidence type="ECO:0000313" key="3">
    <source>
        <dbReference type="EMBL" id="QJA06068.1"/>
    </source>
</evidence>
<organism evidence="3 4">
    <name type="scientific">Thermosulfurimonas marina</name>
    <dbReference type="NCBI Taxonomy" id="2047767"/>
    <lineage>
        <taxon>Bacteria</taxon>
        <taxon>Pseudomonadati</taxon>
        <taxon>Thermodesulfobacteriota</taxon>
        <taxon>Thermodesulfobacteria</taxon>
        <taxon>Thermodesulfobacteriales</taxon>
        <taxon>Thermodesulfobacteriaceae</taxon>
        <taxon>Thermosulfurimonas</taxon>
    </lineage>
</organism>